<protein>
    <submittedName>
        <fullName evidence="2">Putative leucine rich repeat domain containing protein</fullName>
    </submittedName>
</protein>
<dbReference type="OrthoDB" id="5213490at2759"/>
<name>R8BAG9_PHAM7</name>
<proteinExistence type="predicted"/>
<organism evidence="2 3">
    <name type="scientific">Phaeoacremonium minimum (strain UCR-PA7)</name>
    <name type="common">Esca disease fungus</name>
    <name type="synonym">Togninia minima</name>
    <dbReference type="NCBI Taxonomy" id="1286976"/>
    <lineage>
        <taxon>Eukaryota</taxon>
        <taxon>Fungi</taxon>
        <taxon>Dikarya</taxon>
        <taxon>Ascomycota</taxon>
        <taxon>Pezizomycotina</taxon>
        <taxon>Sordariomycetes</taxon>
        <taxon>Sordariomycetidae</taxon>
        <taxon>Togniniales</taxon>
        <taxon>Togniniaceae</taxon>
        <taxon>Phaeoacremonium</taxon>
    </lineage>
</organism>
<feature type="compositionally biased region" description="Basic and acidic residues" evidence="1">
    <location>
        <begin position="111"/>
        <end position="122"/>
    </location>
</feature>
<accession>R8BAG9</accession>
<sequence>MNPRLYSLTLTRIPRYSTGWVTKKLINLLRLAAVQERAIADSTSSNIRRAPTMVKGLRHIRLEFDPDPIDDISGLEDEDLDAGDFVTMADEEFSFFGDTGWRSLSTSNSPRSDDFSSADAKRQGPNADENPEELDCPPFSETQGDYVEHTGSWNGQDFTIPVWIGSGVFNNHLAVNEYMKNLCNPELQSDIIPTSPNHVAAGVPPGSYIYQKAWDAMLAPPRWGRPLRSDLTKMKDVVAELKKYRLDTRAAYKRAKDAAGGITVPLGEPHFFWSGKLEVALNDHAVHSSKYWR</sequence>
<dbReference type="RefSeq" id="XP_007918909.1">
    <property type="nucleotide sequence ID" value="XM_007920718.1"/>
</dbReference>
<dbReference type="eggNOG" id="ENOG502S6PB">
    <property type="taxonomic scope" value="Eukaryota"/>
</dbReference>
<dbReference type="EMBL" id="KB933350">
    <property type="protein sequence ID" value="EON96282.1"/>
    <property type="molecule type" value="Genomic_DNA"/>
</dbReference>
<dbReference type="KEGG" id="tmn:UCRPA7_8199"/>
<keyword evidence="3" id="KW-1185">Reference proteome</keyword>
<reference evidence="3" key="1">
    <citation type="journal article" date="2013" name="Genome Announc.">
        <title>Draft genome sequence of the ascomycete Phaeoacremonium aleophilum strain UCR-PA7, a causal agent of the esca disease complex in grapevines.</title>
        <authorList>
            <person name="Blanco-Ulate B."/>
            <person name="Rolshausen P."/>
            <person name="Cantu D."/>
        </authorList>
    </citation>
    <scope>NUCLEOTIDE SEQUENCE [LARGE SCALE GENOMIC DNA]</scope>
    <source>
        <strain evidence="3">UCR-PA7</strain>
    </source>
</reference>
<dbReference type="Proteomes" id="UP000014074">
    <property type="component" value="Unassembled WGS sequence"/>
</dbReference>
<evidence type="ECO:0000313" key="3">
    <source>
        <dbReference type="Proteomes" id="UP000014074"/>
    </source>
</evidence>
<gene>
    <name evidence="2" type="ORF">UCRPA7_8199</name>
</gene>
<evidence type="ECO:0000256" key="1">
    <source>
        <dbReference type="SAM" id="MobiDB-lite"/>
    </source>
</evidence>
<feature type="region of interest" description="Disordered" evidence="1">
    <location>
        <begin position="106"/>
        <end position="143"/>
    </location>
</feature>
<dbReference type="GeneID" id="19329029"/>
<dbReference type="AlphaFoldDB" id="R8BAG9"/>
<evidence type="ECO:0000313" key="2">
    <source>
        <dbReference type="EMBL" id="EON96282.1"/>
    </source>
</evidence>
<dbReference type="HOGENOM" id="CLU_950568_0_0_1"/>